<protein>
    <submittedName>
        <fullName evidence="1">Phage tail assembly protein</fullName>
    </submittedName>
</protein>
<keyword evidence="2" id="KW-1185">Reference proteome</keyword>
<sequence>MNENTLKENEKVEVKQQANVIVLPKPIEWEGETITELKLDFDQLTGDDILMVEGEFMDFIAGVKNVFIYYKNEHPGYHAVLAAKAAGVHPNVMKKLKAKEFLKVSGAAKLFLKGLA</sequence>
<dbReference type="EMBL" id="JBHTKX010000001">
    <property type="protein sequence ID" value="MFD1128263.1"/>
    <property type="molecule type" value="Genomic_DNA"/>
</dbReference>
<gene>
    <name evidence="1" type="ORF">ACFQ3J_08770</name>
</gene>
<comment type="caution">
    <text evidence="1">The sequence shown here is derived from an EMBL/GenBank/DDBJ whole genome shotgun (WGS) entry which is preliminary data.</text>
</comment>
<organism evidence="1 2">
    <name type="scientific">Paenibacillus provencensis</name>
    <dbReference type="NCBI Taxonomy" id="441151"/>
    <lineage>
        <taxon>Bacteria</taxon>
        <taxon>Bacillati</taxon>
        <taxon>Bacillota</taxon>
        <taxon>Bacilli</taxon>
        <taxon>Bacillales</taxon>
        <taxon>Paenibacillaceae</taxon>
        <taxon>Paenibacillus</taxon>
    </lineage>
</organism>
<name>A0ABW3PTM5_9BACL</name>
<dbReference type="Proteomes" id="UP001597169">
    <property type="component" value="Unassembled WGS sequence"/>
</dbReference>
<reference evidence="2" key="1">
    <citation type="journal article" date="2019" name="Int. J. Syst. Evol. Microbiol.">
        <title>The Global Catalogue of Microorganisms (GCM) 10K type strain sequencing project: providing services to taxonomists for standard genome sequencing and annotation.</title>
        <authorList>
            <consortium name="The Broad Institute Genomics Platform"/>
            <consortium name="The Broad Institute Genome Sequencing Center for Infectious Disease"/>
            <person name="Wu L."/>
            <person name="Ma J."/>
        </authorList>
    </citation>
    <scope>NUCLEOTIDE SEQUENCE [LARGE SCALE GENOMIC DNA]</scope>
    <source>
        <strain evidence="2">CCUG 53519</strain>
    </source>
</reference>
<dbReference type="RefSeq" id="WP_251583518.1">
    <property type="nucleotide sequence ID" value="NZ_JBHTKX010000001.1"/>
</dbReference>
<evidence type="ECO:0000313" key="1">
    <source>
        <dbReference type="EMBL" id="MFD1128263.1"/>
    </source>
</evidence>
<accession>A0ABW3PTM5</accession>
<evidence type="ECO:0000313" key="2">
    <source>
        <dbReference type="Proteomes" id="UP001597169"/>
    </source>
</evidence>
<proteinExistence type="predicted"/>